<organism evidence="4 5">
    <name type="scientific">Helianthus annuus</name>
    <name type="common">Common sunflower</name>
    <dbReference type="NCBI Taxonomy" id="4232"/>
    <lineage>
        <taxon>Eukaryota</taxon>
        <taxon>Viridiplantae</taxon>
        <taxon>Streptophyta</taxon>
        <taxon>Embryophyta</taxon>
        <taxon>Tracheophyta</taxon>
        <taxon>Spermatophyta</taxon>
        <taxon>Magnoliopsida</taxon>
        <taxon>eudicotyledons</taxon>
        <taxon>Gunneridae</taxon>
        <taxon>Pentapetalae</taxon>
        <taxon>asterids</taxon>
        <taxon>campanulids</taxon>
        <taxon>Asterales</taxon>
        <taxon>Asteraceae</taxon>
        <taxon>Asteroideae</taxon>
        <taxon>Heliantheae alliance</taxon>
        <taxon>Heliantheae</taxon>
        <taxon>Helianthus</taxon>
    </lineage>
</organism>
<dbReference type="SUPFAM" id="SSF56672">
    <property type="entry name" value="DNA/RNA polymerases"/>
    <property type="match status" value="1"/>
</dbReference>
<dbReference type="InterPro" id="IPR001878">
    <property type="entry name" value="Znf_CCHC"/>
</dbReference>
<dbReference type="GO" id="GO:0008270">
    <property type="term" value="F:zinc ion binding"/>
    <property type="evidence" value="ECO:0007669"/>
    <property type="project" value="UniProtKB-KW"/>
</dbReference>
<evidence type="ECO:0000313" key="4">
    <source>
        <dbReference type="EMBL" id="KAF5796541.1"/>
    </source>
</evidence>
<sequence>MSKLGTNALQSANQRDHPCIFEKNWGLNALQSANHKESRTEAPKDANKTVFSFKQFKACGPKEFTGEDGPTTMFQWVDSIEVTLRQSGCPENPRTLNATGVFQSRALDWWMVERNKRGNDATYELTWEELKAIMMDEFCPPHERQKLEDEFWNIKQKDGDNAALTARFKQLSIICLDQVKTPDMAIKKYIRALLDCVADFVHAAKTSSIEETYLLAAEINDKRVKAGFWDKPSKSPHQATTAPTADTTTAQPSKSSCRKKKHNNNSSSNKNCAVATTAAPLQAVPAQQQSHHRPTPVTNASPAKRAYTGPHPLCPTCSYHHPVGLACRFCAHCNLYGHFNANCRYGPRQAPVQATAYQALLPAPQGQHAAQAPAVNARVCFACGDPNHFANMCPNKAVKQEPQQQQQQPQQQQQAAHARTFNINARQAQADNNVVNGTFLVNGIYASCLFDTGADNSFVSFEFEKLFSRKRSYLPSSFEVEVATGRTVAVNSVLRDCTLELNNHIFPIDLIPMQLGSFDIIIGMDFLRENHAEVVCFDKMIRFSLANGDLLCVYGETASKGLKLMSCVQASKYLRKEYRAFLANIVVAEKEKKKKAEVKDVPVVREFPQVFPDDLPGLPPGRDIDFRIDLIPGANPVAKAPYRLAPSEMRELSNQLQELLEKGFIRQSTSPWASPFR</sequence>
<evidence type="ECO:0000259" key="3">
    <source>
        <dbReference type="PROSITE" id="PS50158"/>
    </source>
</evidence>
<gene>
    <name evidence="4" type="ORF">HanXRQr2_Chr08g0352721</name>
</gene>
<dbReference type="PANTHER" id="PTHR15503">
    <property type="entry name" value="LDOC1 RELATED"/>
    <property type="match status" value="1"/>
</dbReference>
<proteinExistence type="predicted"/>
<dbReference type="Pfam" id="PF03732">
    <property type="entry name" value="Retrotrans_gag"/>
    <property type="match status" value="1"/>
</dbReference>
<protein>
    <submittedName>
        <fullName evidence="4">Transcription factor interactor and regulator CCHC(Zn) family</fullName>
    </submittedName>
</protein>
<feature type="compositionally biased region" description="Low complexity" evidence="2">
    <location>
        <begin position="400"/>
        <end position="414"/>
    </location>
</feature>
<dbReference type="InterPro" id="IPR021109">
    <property type="entry name" value="Peptidase_aspartic_dom_sf"/>
</dbReference>
<evidence type="ECO:0000256" key="2">
    <source>
        <dbReference type="SAM" id="MobiDB-lite"/>
    </source>
</evidence>
<comment type="caution">
    <text evidence="4">The sequence shown here is derived from an EMBL/GenBank/DDBJ whole genome shotgun (WGS) entry which is preliminary data.</text>
</comment>
<dbReference type="Proteomes" id="UP000215914">
    <property type="component" value="Unassembled WGS sequence"/>
</dbReference>
<dbReference type="SMART" id="SM00343">
    <property type="entry name" value="ZnF_C2HC"/>
    <property type="match status" value="2"/>
</dbReference>
<reference evidence="4" key="2">
    <citation type="submission" date="2020-06" db="EMBL/GenBank/DDBJ databases">
        <title>Helianthus annuus Genome sequencing and assembly Release 2.</title>
        <authorList>
            <person name="Gouzy J."/>
            <person name="Langlade N."/>
            <person name="Munos S."/>
        </authorList>
    </citation>
    <scope>NUCLEOTIDE SEQUENCE</scope>
    <source>
        <tissue evidence="4">Leaves</tissue>
    </source>
</reference>
<dbReference type="Gene3D" id="2.40.70.10">
    <property type="entry name" value="Acid Proteases"/>
    <property type="match status" value="1"/>
</dbReference>
<evidence type="ECO:0000313" key="5">
    <source>
        <dbReference type="Proteomes" id="UP000215914"/>
    </source>
</evidence>
<accession>A0A9K3IGF2</accession>
<dbReference type="SUPFAM" id="SSF57756">
    <property type="entry name" value="Retrovirus zinc finger-like domains"/>
    <property type="match status" value="1"/>
</dbReference>
<dbReference type="Pfam" id="PF00098">
    <property type="entry name" value="zf-CCHC"/>
    <property type="match status" value="1"/>
</dbReference>
<keyword evidence="1" id="KW-0479">Metal-binding</keyword>
<reference evidence="4" key="1">
    <citation type="journal article" date="2017" name="Nature">
        <title>The sunflower genome provides insights into oil metabolism, flowering and Asterid evolution.</title>
        <authorList>
            <person name="Badouin H."/>
            <person name="Gouzy J."/>
            <person name="Grassa C.J."/>
            <person name="Murat F."/>
            <person name="Staton S.E."/>
            <person name="Cottret L."/>
            <person name="Lelandais-Briere C."/>
            <person name="Owens G.L."/>
            <person name="Carrere S."/>
            <person name="Mayjonade B."/>
            <person name="Legrand L."/>
            <person name="Gill N."/>
            <person name="Kane N.C."/>
            <person name="Bowers J.E."/>
            <person name="Hubner S."/>
            <person name="Bellec A."/>
            <person name="Berard A."/>
            <person name="Berges H."/>
            <person name="Blanchet N."/>
            <person name="Boniface M.C."/>
            <person name="Brunel D."/>
            <person name="Catrice O."/>
            <person name="Chaidir N."/>
            <person name="Claudel C."/>
            <person name="Donnadieu C."/>
            <person name="Faraut T."/>
            <person name="Fievet G."/>
            <person name="Helmstetter N."/>
            <person name="King M."/>
            <person name="Knapp S.J."/>
            <person name="Lai Z."/>
            <person name="Le Paslier M.C."/>
            <person name="Lippi Y."/>
            <person name="Lorenzon L."/>
            <person name="Mandel J.R."/>
            <person name="Marage G."/>
            <person name="Marchand G."/>
            <person name="Marquand E."/>
            <person name="Bret-Mestries E."/>
            <person name="Morien E."/>
            <person name="Nambeesan S."/>
            <person name="Nguyen T."/>
            <person name="Pegot-Espagnet P."/>
            <person name="Pouilly N."/>
            <person name="Raftis F."/>
            <person name="Sallet E."/>
            <person name="Schiex T."/>
            <person name="Thomas J."/>
            <person name="Vandecasteele C."/>
            <person name="Vares D."/>
            <person name="Vear F."/>
            <person name="Vautrin S."/>
            <person name="Crespi M."/>
            <person name="Mangin B."/>
            <person name="Burke J.M."/>
            <person name="Salse J."/>
            <person name="Munos S."/>
            <person name="Vincourt P."/>
            <person name="Rieseberg L.H."/>
            <person name="Langlade N.B."/>
        </authorList>
    </citation>
    <scope>NUCLEOTIDE SEQUENCE</scope>
    <source>
        <tissue evidence="4">Leaves</tissue>
    </source>
</reference>
<dbReference type="InterPro" id="IPR032567">
    <property type="entry name" value="RTL1-rel"/>
</dbReference>
<dbReference type="AlphaFoldDB" id="A0A9K3IGF2"/>
<dbReference type="GO" id="GO:0003676">
    <property type="term" value="F:nucleic acid binding"/>
    <property type="evidence" value="ECO:0007669"/>
    <property type="project" value="InterPro"/>
</dbReference>
<dbReference type="Pfam" id="PF08284">
    <property type="entry name" value="RVP_2"/>
    <property type="match status" value="1"/>
</dbReference>
<dbReference type="InterPro" id="IPR043502">
    <property type="entry name" value="DNA/RNA_pol_sf"/>
</dbReference>
<dbReference type="CDD" id="cd00303">
    <property type="entry name" value="retropepsin_like"/>
    <property type="match status" value="1"/>
</dbReference>
<dbReference type="Gene3D" id="4.10.60.10">
    <property type="entry name" value="Zinc finger, CCHC-type"/>
    <property type="match status" value="1"/>
</dbReference>
<keyword evidence="5" id="KW-1185">Reference proteome</keyword>
<feature type="region of interest" description="Disordered" evidence="2">
    <location>
        <begin position="283"/>
        <end position="304"/>
    </location>
</feature>
<name>A0A9K3IGF2_HELAN</name>
<feature type="compositionally biased region" description="Low complexity" evidence="2">
    <location>
        <begin position="239"/>
        <end position="255"/>
    </location>
</feature>
<feature type="domain" description="CCHC-type" evidence="3">
    <location>
        <begin position="380"/>
        <end position="395"/>
    </location>
</feature>
<feature type="region of interest" description="Disordered" evidence="2">
    <location>
        <begin position="227"/>
        <end position="271"/>
    </location>
</feature>
<dbReference type="PROSITE" id="PS50158">
    <property type="entry name" value="ZF_CCHC"/>
    <property type="match status" value="1"/>
</dbReference>
<dbReference type="Gene3D" id="3.10.10.10">
    <property type="entry name" value="HIV Type 1 Reverse Transcriptase, subunit A, domain 1"/>
    <property type="match status" value="1"/>
</dbReference>
<dbReference type="InterPro" id="IPR036875">
    <property type="entry name" value="Znf_CCHC_sf"/>
</dbReference>
<feature type="region of interest" description="Disordered" evidence="2">
    <location>
        <begin position="397"/>
        <end position="418"/>
    </location>
</feature>
<keyword evidence="1" id="KW-0863">Zinc-finger</keyword>
<dbReference type="PANTHER" id="PTHR15503:SF45">
    <property type="entry name" value="RNA-DIRECTED DNA POLYMERASE HOMOLOG"/>
    <property type="match status" value="1"/>
</dbReference>
<evidence type="ECO:0000256" key="1">
    <source>
        <dbReference type="PROSITE-ProRule" id="PRU00047"/>
    </source>
</evidence>
<dbReference type="EMBL" id="MNCJ02000323">
    <property type="protein sequence ID" value="KAF5796541.1"/>
    <property type="molecule type" value="Genomic_DNA"/>
</dbReference>
<keyword evidence="1" id="KW-0862">Zinc</keyword>
<dbReference type="SUPFAM" id="SSF50630">
    <property type="entry name" value="Acid proteases"/>
    <property type="match status" value="1"/>
</dbReference>
<dbReference type="Gramene" id="mRNA:HanXRQr2_Chr08g0352721">
    <property type="protein sequence ID" value="CDS:HanXRQr2_Chr08g0352721.1"/>
    <property type="gene ID" value="HanXRQr2_Chr08g0352721"/>
</dbReference>
<dbReference type="InterPro" id="IPR005162">
    <property type="entry name" value="Retrotrans_gag_dom"/>
</dbReference>